<dbReference type="Gene3D" id="1.10.10.10">
    <property type="entry name" value="Winged helix-like DNA-binding domain superfamily/Winged helix DNA-binding domain"/>
    <property type="match status" value="1"/>
</dbReference>
<dbReference type="SUPFAM" id="SSF46785">
    <property type="entry name" value="Winged helix' DNA-binding domain"/>
    <property type="match status" value="1"/>
</dbReference>
<evidence type="ECO:0000313" key="7">
    <source>
        <dbReference type="Proteomes" id="UP001209535"/>
    </source>
</evidence>
<dbReference type="PRINTS" id="PR00039">
    <property type="entry name" value="HTHLYSR"/>
</dbReference>
<dbReference type="Gene3D" id="3.40.190.10">
    <property type="entry name" value="Periplasmic binding protein-like II"/>
    <property type="match status" value="2"/>
</dbReference>
<evidence type="ECO:0000256" key="4">
    <source>
        <dbReference type="ARBA" id="ARBA00023163"/>
    </source>
</evidence>
<gene>
    <name evidence="6" type="ORF">OEZ60_10140</name>
</gene>
<keyword evidence="2" id="KW-0805">Transcription regulation</keyword>
<dbReference type="InterPro" id="IPR000847">
    <property type="entry name" value="LysR_HTH_N"/>
</dbReference>
<dbReference type="Pfam" id="PF00126">
    <property type="entry name" value="HTH_1"/>
    <property type="match status" value="1"/>
</dbReference>
<dbReference type="RefSeq" id="WP_263335585.1">
    <property type="nucleotide sequence ID" value="NZ_JAOVQO010000008.1"/>
</dbReference>
<dbReference type="SUPFAM" id="SSF53850">
    <property type="entry name" value="Periplasmic binding protein-like II"/>
    <property type="match status" value="1"/>
</dbReference>
<proteinExistence type="inferred from homology"/>
<dbReference type="InterPro" id="IPR005119">
    <property type="entry name" value="LysR_subst-bd"/>
</dbReference>
<dbReference type="CDD" id="cd00093">
    <property type="entry name" value="HTH_XRE"/>
    <property type="match status" value="1"/>
</dbReference>
<dbReference type="PROSITE" id="PS50931">
    <property type="entry name" value="HTH_LYSR"/>
    <property type="match status" value="1"/>
</dbReference>
<organism evidence="6 7">
    <name type="scientific">Albidovulum salinarum</name>
    <dbReference type="NCBI Taxonomy" id="2984153"/>
    <lineage>
        <taxon>Bacteria</taxon>
        <taxon>Pseudomonadati</taxon>
        <taxon>Pseudomonadota</taxon>
        <taxon>Alphaproteobacteria</taxon>
        <taxon>Rhodobacterales</taxon>
        <taxon>Paracoccaceae</taxon>
        <taxon>Albidovulum</taxon>
    </lineage>
</organism>
<dbReference type="EMBL" id="JAOVQO010000008">
    <property type="protein sequence ID" value="MCU9848368.1"/>
    <property type="molecule type" value="Genomic_DNA"/>
</dbReference>
<keyword evidence="4" id="KW-0804">Transcription</keyword>
<feature type="domain" description="HTH lysR-type" evidence="5">
    <location>
        <begin position="8"/>
        <end position="65"/>
    </location>
</feature>
<dbReference type="InterPro" id="IPR058163">
    <property type="entry name" value="LysR-type_TF_proteobact-type"/>
</dbReference>
<comment type="caution">
    <text evidence="6">The sequence shown here is derived from an EMBL/GenBank/DDBJ whole genome shotgun (WGS) entry which is preliminary data.</text>
</comment>
<keyword evidence="3" id="KW-0238">DNA-binding</keyword>
<evidence type="ECO:0000256" key="1">
    <source>
        <dbReference type="ARBA" id="ARBA00009437"/>
    </source>
</evidence>
<evidence type="ECO:0000256" key="3">
    <source>
        <dbReference type="ARBA" id="ARBA00023125"/>
    </source>
</evidence>
<dbReference type="Proteomes" id="UP001209535">
    <property type="component" value="Unassembled WGS sequence"/>
</dbReference>
<dbReference type="PANTHER" id="PTHR30537:SF26">
    <property type="entry name" value="GLYCINE CLEAVAGE SYSTEM TRANSCRIPTIONAL ACTIVATOR"/>
    <property type="match status" value="1"/>
</dbReference>
<dbReference type="Pfam" id="PF03466">
    <property type="entry name" value="LysR_substrate"/>
    <property type="match status" value="1"/>
</dbReference>
<keyword evidence="7" id="KW-1185">Reference proteome</keyword>
<dbReference type="InterPro" id="IPR036390">
    <property type="entry name" value="WH_DNA-bd_sf"/>
</dbReference>
<protein>
    <submittedName>
        <fullName evidence="6">LysR substrate-binding domain-containing protein</fullName>
    </submittedName>
</protein>
<reference evidence="6 7" key="1">
    <citation type="submission" date="2022-10" db="EMBL/GenBank/DDBJ databases">
        <title>Defluviimonas sp. nov., isolated from ocean surface sediments.</title>
        <authorList>
            <person name="He W."/>
            <person name="Wang L."/>
            <person name="Zhang D.-F."/>
        </authorList>
    </citation>
    <scope>NUCLEOTIDE SEQUENCE [LARGE SCALE GENOMIC DNA]</scope>
    <source>
        <strain evidence="6 7">WL0024</strain>
    </source>
</reference>
<evidence type="ECO:0000313" key="6">
    <source>
        <dbReference type="EMBL" id="MCU9848368.1"/>
    </source>
</evidence>
<dbReference type="PANTHER" id="PTHR30537">
    <property type="entry name" value="HTH-TYPE TRANSCRIPTIONAL REGULATOR"/>
    <property type="match status" value="1"/>
</dbReference>
<dbReference type="InterPro" id="IPR036388">
    <property type="entry name" value="WH-like_DNA-bd_sf"/>
</dbReference>
<accession>A0ABT2X334</accession>
<dbReference type="InterPro" id="IPR001387">
    <property type="entry name" value="Cro/C1-type_HTH"/>
</dbReference>
<evidence type="ECO:0000259" key="5">
    <source>
        <dbReference type="PROSITE" id="PS50931"/>
    </source>
</evidence>
<sequence>MAKRRLQLNLRGFQVFEAVARHLSVTQAAEELGITQSAVSHQLRNLTDYLGEELFERQGRSIALTRAGARLAEALDGAFDLIEQSTASTIGLNRRMIRVALYSSFAAGWMIPVLPEFTARHPDIDLRLVMISDPPEISDRVADVFITSEPTRRGYWSLRLFPEYLVPVAASTTCRDGFDRPVPLITSETDPVMVGADWEAFAALNDLDLPTIRDGAWHCCTHYLLALEMARAGMGAALVPDFMAFPALARSELRRLPGAALPTGQTYDLQIKYERRKEPDIQRLVAWIKDVVRRNTMSATHVTA</sequence>
<comment type="similarity">
    <text evidence="1">Belongs to the LysR transcriptional regulatory family.</text>
</comment>
<evidence type="ECO:0000256" key="2">
    <source>
        <dbReference type="ARBA" id="ARBA00023015"/>
    </source>
</evidence>
<name>A0ABT2X334_9RHOB</name>